<protein>
    <submittedName>
        <fullName evidence="1">Uncharacterized protein</fullName>
    </submittedName>
</protein>
<gene>
    <name evidence="1" type="ordered locus">Caka_2076</name>
</gene>
<sequence>MNLKAGLTRPAFLLPKHKDVSSKFAHEEDC</sequence>
<name>D5ELF8_CORAD</name>
<evidence type="ECO:0000313" key="2">
    <source>
        <dbReference type="Proteomes" id="UP000000925"/>
    </source>
</evidence>
<dbReference type="AlphaFoldDB" id="D5ELF8"/>
<dbReference type="KEGG" id="caa:Caka_2076"/>
<evidence type="ECO:0000313" key="1">
    <source>
        <dbReference type="EMBL" id="ADE55094.1"/>
    </source>
</evidence>
<dbReference type="HOGENOM" id="CLU_3403002_0_0_0"/>
<dbReference type="EMBL" id="CP001998">
    <property type="protein sequence ID" value="ADE55094.1"/>
    <property type="molecule type" value="Genomic_DNA"/>
</dbReference>
<organism evidence="1 2">
    <name type="scientific">Coraliomargarita akajimensis (strain DSM 45221 / IAM 15411 / JCM 23193 / KCTC 12865 / 04OKA010-24)</name>
    <dbReference type="NCBI Taxonomy" id="583355"/>
    <lineage>
        <taxon>Bacteria</taxon>
        <taxon>Pseudomonadati</taxon>
        <taxon>Verrucomicrobiota</taxon>
        <taxon>Opitutia</taxon>
        <taxon>Puniceicoccales</taxon>
        <taxon>Coraliomargaritaceae</taxon>
        <taxon>Coraliomargarita</taxon>
    </lineage>
</organism>
<proteinExistence type="predicted"/>
<accession>D5ELF8</accession>
<dbReference type="Proteomes" id="UP000000925">
    <property type="component" value="Chromosome"/>
</dbReference>
<keyword evidence="2" id="KW-1185">Reference proteome</keyword>
<reference evidence="1 2" key="1">
    <citation type="journal article" date="2010" name="Stand. Genomic Sci.">
        <title>Complete genome sequence of Coraliomargarita akajimensis type strain (04OKA010-24).</title>
        <authorList>
            <person name="Mavromatis K."/>
            <person name="Abt B."/>
            <person name="Brambilla E."/>
            <person name="Lapidus A."/>
            <person name="Copeland A."/>
            <person name="Deshpande S."/>
            <person name="Nolan M."/>
            <person name="Lucas S."/>
            <person name="Tice H."/>
            <person name="Cheng J.F."/>
            <person name="Han C."/>
            <person name="Detter J.C."/>
            <person name="Woyke T."/>
            <person name="Goodwin L."/>
            <person name="Pitluck S."/>
            <person name="Held B."/>
            <person name="Brettin T."/>
            <person name="Tapia R."/>
            <person name="Ivanova N."/>
            <person name="Mikhailova N."/>
            <person name="Pati A."/>
            <person name="Liolios K."/>
            <person name="Chen A."/>
            <person name="Palaniappan K."/>
            <person name="Land M."/>
            <person name="Hauser L."/>
            <person name="Chang Y.J."/>
            <person name="Jeffries C.D."/>
            <person name="Rohde M."/>
            <person name="Goker M."/>
            <person name="Bristow J."/>
            <person name="Eisen J.A."/>
            <person name="Markowitz V."/>
            <person name="Hugenholtz P."/>
            <person name="Klenk H.P."/>
            <person name="Kyrpides N.C."/>
        </authorList>
    </citation>
    <scope>NUCLEOTIDE SEQUENCE [LARGE SCALE GENOMIC DNA]</scope>
    <source>
        <strain evidence="2">DSM 45221 / IAM 15411 / JCM 23193 / KCTC 12865</strain>
    </source>
</reference>